<dbReference type="Proteomes" id="UP000799118">
    <property type="component" value="Unassembled WGS sequence"/>
</dbReference>
<feature type="transmembrane region" description="Helical" evidence="2">
    <location>
        <begin position="308"/>
        <end position="327"/>
    </location>
</feature>
<evidence type="ECO:0000256" key="1">
    <source>
        <dbReference type="SAM" id="MobiDB-lite"/>
    </source>
</evidence>
<proteinExistence type="predicted"/>
<protein>
    <submittedName>
        <fullName evidence="3">Uncharacterized protein</fullName>
    </submittedName>
</protein>
<keyword evidence="2" id="KW-1133">Transmembrane helix</keyword>
<dbReference type="InterPro" id="IPR032675">
    <property type="entry name" value="LRR_dom_sf"/>
</dbReference>
<feature type="compositionally biased region" description="Polar residues" evidence="1">
    <location>
        <begin position="218"/>
        <end position="230"/>
    </location>
</feature>
<keyword evidence="4" id="KW-1185">Reference proteome</keyword>
<accession>A0A6A4HMI5</accession>
<feature type="transmembrane region" description="Helical" evidence="2">
    <location>
        <begin position="366"/>
        <end position="384"/>
    </location>
</feature>
<name>A0A6A4HMI5_9AGAR</name>
<organism evidence="3 4">
    <name type="scientific">Gymnopus androsaceus JB14</name>
    <dbReference type="NCBI Taxonomy" id="1447944"/>
    <lineage>
        <taxon>Eukaryota</taxon>
        <taxon>Fungi</taxon>
        <taxon>Dikarya</taxon>
        <taxon>Basidiomycota</taxon>
        <taxon>Agaricomycotina</taxon>
        <taxon>Agaricomycetes</taxon>
        <taxon>Agaricomycetidae</taxon>
        <taxon>Agaricales</taxon>
        <taxon>Marasmiineae</taxon>
        <taxon>Omphalotaceae</taxon>
        <taxon>Gymnopus</taxon>
    </lineage>
</organism>
<feature type="transmembrane region" description="Helical" evidence="2">
    <location>
        <begin position="333"/>
        <end position="354"/>
    </location>
</feature>
<dbReference type="AlphaFoldDB" id="A0A6A4HMI5"/>
<sequence length="386" mass="43311">MPVVPLSLHEVVFTDRAFCGISMPELTRFLRSLRALRKLEVRLDFSELVPINAETEKLKLLYRLQIKDLKELVESCPSLESLKLFLSTSKDETIYWRDIPLILGQHQLKHLEVWKTPKSDDLGLKDAAIQIALAENSSNPDNSHSPSSDIPLSSPIEFATPRLETITLAGCLWIGHRLADDKLIQVLFHGTYRIHRQTVSNEGDSDLPSVDETRSDKPSPSMSTGKNGYQATPQVETIPKQTIVTLMANERGGELGWPVRHYPIQLGALMGSNKVMMKGKMKGEKFVAGQREWHMIEPNETVLRRTPFLLLELFGLSMMIICFICSLEVDNPWLGWDLIALAVVVVGFITVLFSGPQSLSRDIGRIVFQIGAMGVGLPPLWRSYKA</sequence>
<evidence type="ECO:0000313" key="4">
    <source>
        <dbReference type="Proteomes" id="UP000799118"/>
    </source>
</evidence>
<keyword evidence="2" id="KW-0812">Transmembrane</keyword>
<reference evidence="3" key="1">
    <citation type="journal article" date="2019" name="Environ. Microbiol.">
        <title>Fungal ecological strategies reflected in gene transcription - a case study of two litter decomposers.</title>
        <authorList>
            <person name="Barbi F."/>
            <person name="Kohler A."/>
            <person name="Barry K."/>
            <person name="Baskaran P."/>
            <person name="Daum C."/>
            <person name="Fauchery L."/>
            <person name="Ihrmark K."/>
            <person name="Kuo A."/>
            <person name="LaButti K."/>
            <person name="Lipzen A."/>
            <person name="Morin E."/>
            <person name="Grigoriev I.V."/>
            <person name="Henrissat B."/>
            <person name="Lindahl B."/>
            <person name="Martin F."/>
        </authorList>
    </citation>
    <scope>NUCLEOTIDE SEQUENCE</scope>
    <source>
        <strain evidence="3">JB14</strain>
    </source>
</reference>
<dbReference type="EMBL" id="ML769460">
    <property type="protein sequence ID" value="KAE9400162.1"/>
    <property type="molecule type" value="Genomic_DNA"/>
</dbReference>
<evidence type="ECO:0000313" key="3">
    <source>
        <dbReference type="EMBL" id="KAE9400162.1"/>
    </source>
</evidence>
<keyword evidence="2" id="KW-0472">Membrane</keyword>
<gene>
    <name evidence="3" type="ORF">BT96DRAFT_659536</name>
</gene>
<dbReference type="Gene3D" id="3.80.10.10">
    <property type="entry name" value="Ribonuclease Inhibitor"/>
    <property type="match status" value="1"/>
</dbReference>
<feature type="region of interest" description="Disordered" evidence="1">
    <location>
        <begin position="199"/>
        <end position="230"/>
    </location>
</feature>
<evidence type="ECO:0000256" key="2">
    <source>
        <dbReference type="SAM" id="Phobius"/>
    </source>
</evidence>